<keyword evidence="1" id="KW-0175">Coiled coil</keyword>
<dbReference type="Proteomes" id="UP000659904">
    <property type="component" value="Unassembled WGS sequence"/>
</dbReference>
<keyword evidence="4" id="KW-1185">Reference proteome</keyword>
<protein>
    <recommendedName>
        <fullName evidence="2">Methyltransferase FkbM domain-containing protein</fullName>
    </recommendedName>
</protein>
<dbReference type="SUPFAM" id="SSF53335">
    <property type="entry name" value="S-adenosyl-L-methionine-dependent methyltransferases"/>
    <property type="match status" value="1"/>
</dbReference>
<dbReference type="RefSeq" id="WP_120320254.1">
    <property type="nucleotide sequence ID" value="NZ_BONH01000028.1"/>
</dbReference>
<organism evidence="3 4">
    <name type="scientific">Catellatospora citrea</name>
    <dbReference type="NCBI Taxonomy" id="53366"/>
    <lineage>
        <taxon>Bacteria</taxon>
        <taxon>Bacillati</taxon>
        <taxon>Actinomycetota</taxon>
        <taxon>Actinomycetes</taxon>
        <taxon>Micromonosporales</taxon>
        <taxon>Micromonosporaceae</taxon>
        <taxon>Catellatospora</taxon>
    </lineage>
</organism>
<name>A0A8J3KI98_9ACTN</name>
<dbReference type="InterPro" id="IPR052514">
    <property type="entry name" value="SAM-dependent_MTase"/>
</dbReference>
<dbReference type="PANTHER" id="PTHR34203">
    <property type="entry name" value="METHYLTRANSFERASE, FKBM FAMILY PROTEIN"/>
    <property type="match status" value="1"/>
</dbReference>
<accession>A0A8J3KI98</accession>
<dbReference type="NCBIfam" id="TIGR01444">
    <property type="entry name" value="fkbM_fam"/>
    <property type="match status" value="1"/>
</dbReference>
<comment type="caution">
    <text evidence="3">The sequence shown here is derived from an EMBL/GenBank/DDBJ whole genome shotgun (WGS) entry which is preliminary data.</text>
</comment>
<evidence type="ECO:0000313" key="4">
    <source>
        <dbReference type="Proteomes" id="UP000659904"/>
    </source>
</evidence>
<dbReference type="InterPro" id="IPR029063">
    <property type="entry name" value="SAM-dependent_MTases_sf"/>
</dbReference>
<dbReference type="AlphaFoldDB" id="A0A8J3KI98"/>
<proteinExistence type="predicted"/>
<evidence type="ECO:0000256" key="1">
    <source>
        <dbReference type="SAM" id="Coils"/>
    </source>
</evidence>
<reference evidence="3 4" key="1">
    <citation type="submission" date="2021-01" db="EMBL/GenBank/DDBJ databases">
        <title>Whole genome shotgun sequence of Catellatospora citrea NBRC 14495.</title>
        <authorList>
            <person name="Komaki H."/>
            <person name="Tamura T."/>
        </authorList>
    </citation>
    <scope>NUCLEOTIDE SEQUENCE [LARGE SCALE GENOMIC DNA]</scope>
    <source>
        <strain evidence="3 4">NBRC 14495</strain>
    </source>
</reference>
<feature type="coiled-coil region" evidence="1">
    <location>
        <begin position="148"/>
        <end position="175"/>
    </location>
</feature>
<feature type="domain" description="Methyltransferase FkbM" evidence="2">
    <location>
        <begin position="295"/>
        <end position="433"/>
    </location>
</feature>
<evidence type="ECO:0000313" key="3">
    <source>
        <dbReference type="EMBL" id="GIG00403.1"/>
    </source>
</evidence>
<gene>
    <name evidence="3" type="ORF">Cci01nite_54960</name>
</gene>
<dbReference type="EMBL" id="BONH01000028">
    <property type="protein sequence ID" value="GIG00403.1"/>
    <property type="molecule type" value="Genomic_DNA"/>
</dbReference>
<evidence type="ECO:0000259" key="2">
    <source>
        <dbReference type="Pfam" id="PF05050"/>
    </source>
</evidence>
<sequence>MHQLQVDLLGVAEVLDTTGVGLDIALPNGVDLRRCDRATIADVGAATALMVLASPNTHTHGGRTDVEGLLRRLPPGGWAILLLGWNAEDLPGHWLVDLLQELSCRIVQVVRAEFDAVSGIETALVLTRVEPSTDLTPGNLYAVAEFGIAQLKHRVAALNSQLNRARLEITNTKSEISRIRSSTAYQAGQVLSAGRRSPLRGVVTVPRDLARIWRGRRSGSIGREIAPRKGSITVPIALPSSGAAADRPPLITITAPAKLIVPRYLAADGLAGYEPSSLACFLAATDVAGPGAVYDVGANIGIYAALASAMTDRPVFAFEPYPLLVDVARRFSDTNKLGYTTEAIALGAETGSATLYLSDQSDSSNSLNAGFRVSSRQIEVPVDTLDSHARRTGAVPAVIKVDTETSEPSVLAGATETITKHRPWVLCEVLAGRVEPDLERVLAPLGYRWYHVTDETPFRESVRIVGDRSYKDLMWLFAPEKPTGAFWDALLERREALAACTPDRARQLQAHQ</sequence>
<dbReference type="Pfam" id="PF05050">
    <property type="entry name" value="Methyltransf_21"/>
    <property type="match status" value="1"/>
</dbReference>
<dbReference type="Gene3D" id="3.40.50.150">
    <property type="entry name" value="Vaccinia Virus protein VP39"/>
    <property type="match status" value="1"/>
</dbReference>
<dbReference type="PANTHER" id="PTHR34203:SF15">
    <property type="entry name" value="SLL1173 PROTEIN"/>
    <property type="match status" value="1"/>
</dbReference>
<dbReference type="InterPro" id="IPR006342">
    <property type="entry name" value="FkbM_mtfrase"/>
</dbReference>